<dbReference type="PANTHER" id="PTHR47935:SF1">
    <property type="entry name" value="PENTATRICOPEPTIDE REPEAT-CONTAINING PROTEIN MRL1, CHLOROPLASTIC"/>
    <property type="match status" value="1"/>
</dbReference>
<evidence type="ECO:0000256" key="4">
    <source>
        <dbReference type="SAM" id="Phobius"/>
    </source>
</evidence>
<keyword evidence="1" id="KW-0677">Repeat</keyword>
<feature type="repeat" description="PPR" evidence="2">
    <location>
        <begin position="607"/>
        <end position="641"/>
    </location>
</feature>
<gene>
    <name evidence="7" type="ORF">AMTR_s00224p00011500</name>
</gene>
<accession>W1NVX4</accession>
<evidence type="ECO:0000313" key="7">
    <source>
        <dbReference type="EMBL" id="ERN01782.1"/>
    </source>
</evidence>
<dbReference type="InterPro" id="IPR053303">
    <property type="entry name" value="Chloroplast_PPR"/>
</dbReference>
<evidence type="ECO:0000259" key="5">
    <source>
        <dbReference type="Pfam" id="PF17177"/>
    </source>
</evidence>
<dbReference type="PANTHER" id="PTHR47935">
    <property type="entry name" value="PENTATRICOPEPTIDE REPEAT-CONTAINING PROTEIN MRL1, CHLOROPLASTIC"/>
    <property type="match status" value="1"/>
</dbReference>
<organism evidence="7 8">
    <name type="scientific">Amborella trichopoda</name>
    <dbReference type="NCBI Taxonomy" id="13333"/>
    <lineage>
        <taxon>Eukaryota</taxon>
        <taxon>Viridiplantae</taxon>
        <taxon>Streptophyta</taxon>
        <taxon>Embryophyta</taxon>
        <taxon>Tracheophyta</taxon>
        <taxon>Spermatophyta</taxon>
        <taxon>Magnoliopsida</taxon>
        <taxon>Amborellales</taxon>
        <taxon>Amborellaceae</taxon>
        <taxon>Amborella</taxon>
    </lineage>
</organism>
<keyword evidence="4" id="KW-1133">Transmembrane helix</keyword>
<feature type="region of interest" description="Disordered" evidence="3">
    <location>
        <begin position="1130"/>
        <end position="1185"/>
    </location>
</feature>
<dbReference type="Gene3D" id="1.25.40.10">
    <property type="entry name" value="Tetratricopeptide repeat domain"/>
    <property type="match status" value="3"/>
</dbReference>
<feature type="repeat" description="PPR" evidence="2">
    <location>
        <begin position="642"/>
        <end position="672"/>
    </location>
</feature>
<keyword evidence="8" id="KW-1185">Reference proteome</keyword>
<dbReference type="InterPro" id="IPR033443">
    <property type="entry name" value="PROP1-like_PPR_dom"/>
</dbReference>
<dbReference type="EMBL" id="KI394723">
    <property type="protein sequence ID" value="ERN01782.1"/>
    <property type="molecule type" value="Genomic_DNA"/>
</dbReference>
<dbReference type="NCBIfam" id="TIGR00756">
    <property type="entry name" value="PPR"/>
    <property type="match status" value="5"/>
</dbReference>
<dbReference type="Pfam" id="PF23276">
    <property type="entry name" value="TPR_24"/>
    <property type="match status" value="1"/>
</dbReference>
<dbReference type="InterPro" id="IPR011990">
    <property type="entry name" value="TPR-like_helical_dom_sf"/>
</dbReference>
<feature type="region of interest" description="Disordered" evidence="3">
    <location>
        <begin position="447"/>
        <end position="467"/>
    </location>
</feature>
<evidence type="ECO:0000259" key="6">
    <source>
        <dbReference type="Pfam" id="PF23276"/>
    </source>
</evidence>
<dbReference type="PROSITE" id="PS51375">
    <property type="entry name" value="PPR"/>
    <property type="match status" value="6"/>
</dbReference>
<dbReference type="Gramene" id="ERN01782">
    <property type="protein sequence ID" value="ERN01782"/>
    <property type="gene ID" value="AMTR_s00224p00011500"/>
</dbReference>
<evidence type="ECO:0000256" key="1">
    <source>
        <dbReference type="ARBA" id="ARBA00022737"/>
    </source>
</evidence>
<proteinExistence type="predicted"/>
<dbReference type="eggNOG" id="KOG4197">
    <property type="taxonomic scope" value="Eukaryota"/>
</dbReference>
<sequence length="1185" mass="131059">MEVTFLSRPPLLPFSPSSSSSSKYLPFSSFQTLFRVDLLGLANSLRPPALRSPKKFRPLDLRFRTHRSHGLICRAALMETSALIAIAIAVVAAIRFYLNYINQRHKKPSKVITETTMEAQENLQTEHSIPKINFIEYDECTKEVAVTAAAASDVFTVVASNFKGFHSPDLRRIQNTGGIQEMVKIKEIQKPNFHSAGSSARNPSYAKAAEVMSLDLMPKKFGEKGDCDLDSSRFICAKRQLDEESQGEAHVNTMVSMALEASHFKGSSDNLKRTHAAVVVHLNHEHRYGTNRTFGTLVSGENGECKGLAMEPKTIDGSQYGVSFSISSQTPGTINSHMDKNNMECLSFKWPHNHNKLGHAAKVMNNNAISSQTPGTTNSHMDNNNKECLSFKRPHNHNKLGHAVKVMNNKQILEGRVLSPYDKQGSVKARKKRNNGIGFTVDKEENSVQNDVGSFPPSRLPNESEKEKDDLSEYLRMYNRWLKHGRLNDCIQLLESIDEKALLDMDKIYHTRFLNMCKTQKAVDEAFRFVQLVRKPSLSTFNMLLSVYASSHDSEGAFRVLALVKEAGLKADCKLYTTLISTCAKSGKVDGMFEVFHEMVNTGVEPNVHTYGALIDGCARAGQIAKAFGAYGIMRSKNVKPDRVVFNALINACGRSGAVDRAFDVLSEMRAEPQPIDPDHVTVGALMRTCSQAGQVDRALEVYKMVHGYNIKGCPDVYTIAVNSCSEKGDLDFALRVYDDMKENGVKPDEVFFSALIDVAGHAGKLDVAFSIIQDAKNHGIQIGNILYSSVMGACRHAKSWQRALELYEDIKSIKLLPTVSTLNALITSLCEGDQLHKAVEVLEETREAGMCPNSITYSILFVECEKKDETECALKLLSYSKKDGIGVNLIMCGCFTGLCLRRYEKASALGEPILAFSSGNAQIDNQWTSWALMVYRETVSAGIIPTMEVFSQVLGCLQIPYDPVLRNSLLDNQGISIDVLRCPNVCSLVDGFGEYDPRAFSLLEEAASLGVVPGVSFKSSPIIVDTRMLRIHTAEVYFLTVLKGLKHRLAAGAKLPNMTIILPIEKTTVASGNGDKTVHLSGRIGQALGALLRRLGLPYQGNESYGKIRISGLALKRWFQPKLALRFSRKQPEMSSPPTRLAKGITDQQHSIRTKNLSLSNDFNDGSRSLEPGINQDVPDFSFD</sequence>
<protein>
    <submittedName>
        <fullName evidence="7">Uncharacterized protein</fullName>
    </submittedName>
</protein>
<evidence type="ECO:0000256" key="3">
    <source>
        <dbReference type="SAM" id="MobiDB-lite"/>
    </source>
</evidence>
<name>W1NVX4_AMBTC</name>
<feature type="domain" description="Pentatricopeptide repeat-containing protein-mitochondrial" evidence="6">
    <location>
        <begin position="579"/>
        <end position="705"/>
    </location>
</feature>
<dbReference type="Pfam" id="PF01535">
    <property type="entry name" value="PPR"/>
    <property type="match status" value="1"/>
</dbReference>
<feature type="repeat" description="PPR" evidence="2">
    <location>
        <begin position="714"/>
        <end position="748"/>
    </location>
</feature>
<feature type="transmembrane region" description="Helical" evidence="4">
    <location>
        <begin position="71"/>
        <end position="98"/>
    </location>
</feature>
<keyword evidence="4" id="KW-0812">Transmembrane</keyword>
<feature type="compositionally biased region" description="Polar residues" evidence="3">
    <location>
        <begin position="1147"/>
        <end position="1168"/>
    </location>
</feature>
<dbReference type="InterPro" id="IPR002885">
    <property type="entry name" value="PPR_rpt"/>
</dbReference>
<feature type="repeat" description="PPR" evidence="2">
    <location>
        <begin position="819"/>
        <end position="853"/>
    </location>
</feature>
<dbReference type="InterPro" id="IPR057027">
    <property type="entry name" value="TPR_mt"/>
</dbReference>
<dbReference type="FunFam" id="1.25.40.10:FF:000678">
    <property type="entry name" value="Pentatricopeptide repeat-containing protein MRL1 chloroplastic"/>
    <property type="match status" value="1"/>
</dbReference>
<feature type="repeat" description="PPR" evidence="2">
    <location>
        <begin position="572"/>
        <end position="606"/>
    </location>
</feature>
<dbReference type="OrthoDB" id="185373at2759"/>
<dbReference type="AlphaFoldDB" id="W1NVX4"/>
<dbReference type="HOGENOM" id="CLU_009360_0_0_1"/>
<evidence type="ECO:0000256" key="2">
    <source>
        <dbReference type="PROSITE-ProRule" id="PRU00708"/>
    </source>
</evidence>
<dbReference type="Proteomes" id="UP000017836">
    <property type="component" value="Unassembled WGS sequence"/>
</dbReference>
<feature type="domain" description="PROP1-like PPR" evidence="5">
    <location>
        <begin position="718"/>
        <end position="866"/>
    </location>
</feature>
<reference evidence="8" key="1">
    <citation type="journal article" date="2013" name="Science">
        <title>The Amborella genome and the evolution of flowering plants.</title>
        <authorList>
            <consortium name="Amborella Genome Project"/>
        </authorList>
    </citation>
    <scope>NUCLEOTIDE SEQUENCE [LARGE SCALE GENOMIC DNA]</scope>
</reference>
<dbReference type="Pfam" id="PF17177">
    <property type="entry name" value="PPR_long"/>
    <property type="match status" value="1"/>
</dbReference>
<evidence type="ECO:0000313" key="8">
    <source>
        <dbReference type="Proteomes" id="UP000017836"/>
    </source>
</evidence>
<feature type="repeat" description="PPR" evidence="2">
    <location>
        <begin position="537"/>
        <end position="571"/>
    </location>
</feature>
<dbReference type="GO" id="GO:0048255">
    <property type="term" value="P:mRNA stabilization"/>
    <property type="evidence" value="ECO:0000318"/>
    <property type="project" value="GO_Central"/>
</dbReference>
<keyword evidence="4" id="KW-0472">Membrane</keyword>
<dbReference type="FunFam" id="1.25.40.10:FF:000542">
    <property type="entry name" value="Pentatricopeptide repeat-containing protein MRL1, chloroplastic isoform X1"/>
    <property type="match status" value="1"/>
</dbReference>